<evidence type="ECO:0000313" key="5">
    <source>
        <dbReference type="Proteomes" id="UP000250918"/>
    </source>
</evidence>
<dbReference type="EMBL" id="PQAP01000072">
    <property type="protein sequence ID" value="PWB72847.1"/>
    <property type="molecule type" value="Genomic_DNA"/>
</dbReference>
<feature type="chain" id="PRO_5032662833" description="FlgD/Vpr Ig-like domain-containing protein" evidence="2">
    <location>
        <begin position="24"/>
        <end position="322"/>
    </location>
</feature>
<organism evidence="4 5">
    <name type="scientific">candidate division GN15 bacterium</name>
    <dbReference type="NCBI Taxonomy" id="2072418"/>
    <lineage>
        <taxon>Bacteria</taxon>
        <taxon>candidate division GN15</taxon>
    </lineage>
</organism>
<dbReference type="InterPro" id="IPR025965">
    <property type="entry name" value="FlgD/Vpr_Ig-like"/>
</dbReference>
<comment type="caution">
    <text evidence="4">The sequence shown here is derived from an EMBL/GenBank/DDBJ whole genome shotgun (WGS) entry which is preliminary data.</text>
</comment>
<gene>
    <name evidence="4" type="ORF">C3F09_06030</name>
</gene>
<feature type="domain" description="FlgD/Vpr Ig-like" evidence="3">
    <location>
        <begin position="259"/>
        <end position="310"/>
    </location>
</feature>
<sequence>MKAAKFAEIVLILLVSPVSPSHARPPVDPTPLTVCADAVPMLRSVPRVAIDLYEIDIYDADPRSHSSVSPTITCEFEPKKAGAGTSDNTAKSTGGVEIQVHWMNYLPCPNVLYTSVQYTVVLTDWPKDVTPDNSGIDDGRSADSPRAELPSASKLPDDVAINVPVPAVVPAVDVYDVEVEEPKTTPEIMKPRTTPLASAGDVNISAAYFEAGLPESSCSVGAAVSLAKLTIVPTLAQNRPNPFNPATEIEFYLPCACHVELAVFNVGLDRICTLLHETREAGTHRVIWDGTDDHGAKVASGIYLYRLEAARHAETKEMILLK</sequence>
<protein>
    <recommendedName>
        <fullName evidence="3">FlgD/Vpr Ig-like domain-containing protein</fullName>
    </recommendedName>
</protein>
<dbReference type="Gene3D" id="2.60.40.4070">
    <property type="match status" value="1"/>
</dbReference>
<evidence type="ECO:0000259" key="3">
    <source>
        <dbReference type="Pfam" id="PF13860"/>
    </source>
</evidence>
<feature type="region of interest" description="Disordered" evidence="1">
    <location>
        <begin position="127"/>
        <end position="153"/>
    </location>
</feature>
<dbReference type="Pfam" id="PF13860">
    <property type="entry name" value="FlgD_ig"/>
    <property type="match status" value="1"/>
</dbReference>
<dbReference type="Proteomes" id="UP000250918">
    <property type="component" value="Unassembled WGS sequence"/>
</dbReference>
<dbReference type="AlphaFoldDB" id="A0A855X3Z1"/>
<evidence type="ECO:0000313" key="4">
    <source>
        <dbReference type="EMBL" id="PWB72847.1"/>
    </source>
</evidence>
<evidence type="ECO:0000256" key="2">
    <source>
        <dbReference type="SAM" id="SignalP"/>
    </source>
</evidence>
<name>A0A855X3Z1_9BACT</name>
<reference evidence="4 5" key="1">
    <citation type="journal article" date="2018" name="ISME J.">
        <title>A methanotrophic archaeon couples anaerobic oxidation of methane to Fe(III) reduction.</title>
        <authorList>
            <person name="Cai C."/>
            <person name="Leu A.O."/>
            <person name="Xie G.J."/>
            <person name="Guo J."/>
            <person name="Feng Y."/>
            <person name="Zhao J.X."/>
            <person name="Tyson G.W."/>
            <person name="Yuan Z."/>
            <person name="Hu S."/>
        </authorList>
    </citation>
    <scope>NUCLEOTIDE SEQUENCE [LARGE SCALE GENOMIC DNA]</scope>
    <source>
        <strain evidence="4">FeB_12</strain>
    </source>
</reference>
<keyword evidence="2" id="KW-0732">Signal</keyword>
<feature type="compositionally biased region" description="Basic and acidic residues" evidence="1">
    <location>
        <begin position="137"/>
        <end position="146"/>
    </location>
</feature>
<feature type="signal peptide" evidence="2">
    <location>
        <begin position="1"/>
        <end position="23"/>
    </location>
</feature>
<proteinExistence type="predicted"/>
<evidence type="ECO:0000256" key="1">
    <source>
        <dbReference type="SAM" id="MobiDB-lite"/>
    </source>
</evidence>
<accession>A0A855X3Z1</accession>